<evidence type="ECO:0000256" key="4">
    <source>
        <dbReference type="PROSITE-ProRule" id="PRU00236"/>
    </source>
</evidence>
<evidence type="ECO:0000313" key="7">
    <source>
        <dbReference type="Proteomes" id="UP000283633"/>
    </source>
</evidence>
<dbReference type="InterPro" id="IPR026591">
    <property type="entry name" value="Sirtuin_cat_small_dom_sf"/>
</dbReference>
<dbReference type="PANTHER" id="PTHR11085">
    <property type="entry name" value="NAD-DEPENDENT PROTEIN DEACYLASE SIRTUIN-5, MITOCHONDRIAL-RELATED"/>
    <property type="match status" value="1"/>
</dbReference>
<name>A0A426D436_9LACO</name>
<comment type="caution">
    <text evidence="4">Lacks conserved residue(s) required for the propagation of feature annotation.</text>
</comment>
<evidence type="ECO:0000256" key="2">
    <source>
        <dbReference type="ARBA" id="ARBA00022679"/>
    </source>
</evidence>
<comment type="caution">
    <text evidence="6">The sequence shown here is derived from an EMBL/GenBank/DDBJ whole genome shotgun (WGS) entry which is preliminary data.</text>
</comment>
<dbReference type="Pfam" id="PF02146">
    <property type="entry name" value="SIR2"/>
    <property type="match status" value="1"/>
</dbReference>
<keyword evidence="7" id="KW-1185">Reference proteome</keyword>
<dbReference type="EMBL" id="QWZQ01000065">
    <property type="protein sequence ID" value="RRK09330.1"/>
    <property type="molecule type" value="Genomic_DNA"/>
</dbReference>
<dbReference type="OrthoDB" id="9800582at2"/>
<dbReference type="Gene3D" id="3.30.1600.10">
    <property type="entry name" value="SIR2/SIRT2 'Small Domain"/>
    <property type="match status" value="1"/>
</dbReference>
<dbReference type="PROSITE" id="PS50305">
    <property type="entry name" value="SIRTUIN"/>
    <property type="match status" value="1"/>
</dbReference>
<dbReference type="InterPro" id="IPR026590">
    <property type="entry name" value="Ssirtuin_cat_dom"/>
</dbReference>
<dbReference type="GO" id="GO:0017136">
    <property type="term" value="F:histone deacetylase activity, NAD-dependent"/>
    <property type="evidence" value="ECO:0007669"/>
    <property type="project" value="TreeGrafter"/>
</dbReference>
<proteinExistence type="predicted"/>
<dbReference type="Gene3D" id="3.40.50.1220">
    <property type="entry name" value="TPP-binding domain"/>
    <property type="match status" value="1"/>
</dbReference>
<evidence type="ECO:0000256" key="1">
    <source>
        <dbReference type="ARBA" id="ARBA00012928"/>
    </source>
</evidence>
<gene>
    <name evidence="6" type="ORF">D1831_13280</name>
</gene>
<evidence type="ECO:0000313" key="6">
    <source>
        <dbReference type="EMBL" id="RRK09330.1"/>
    </source>
</evidence>
<accession>A0A426D436</accession>
<dbReference type="InterPro" id="IPR003000">
    <property type="entry name" value="Sirtuin"/>
</dbReference>
<dbReference type="CDD" id="cd01411">
    <property type="entry name" value="SIR2H"/>
    <property type="match status" value="1"/>
</dbReference>
<dbReference type="Proteomes" id="UP000283633">
    <property type="component" value="Unassembled WGS sequence"/>
</dbReference>
<sequence length="233" mass="26331">METTAQQLLITSQHIVFMTGAGVSTPSGIPDYRSKNGLYTGHHNAEYYLSHAFLTENPGGFYDYLKSNLYYPDAQPNVIHEKMAALTRQDRASVITQNIDNLYNVADTRHLVEFHGNLYQIYCTKCGQSVAWQDYLKSPYHASDHGYLRPNVVLYDEGIAQTNVERAVAALQRADLVVICGTSFRVYPFAGLIDYRNPRAKVMAINEEPLKLPFDFTMVQQNAVDFFKDVSVS</sequence>
<dbReference type="InterPro" id="IPR029035">
    <property type="entry name" value="DHS-like_NAD/FAD-binding_dom"/>
</dbReference>
<dbReference type="GO" id="GO:0070403">
    <property type="term" value="F:NAD+ binding"/>
    <property type="evidence" value="ECO:0007669"/>
    <property type="project" value="InterPro"/>
</dbReference>
<protein>
    <recommendedName>
        <fullName evidence="1">protein acetyllysine N-acetyltransferase</fullName>
        <ecNumber evidence="1">2.3.1.286</ecNumber>
    </recommendedName>
</protein>
<keyword evidence="3" id="KW-0520">NAD</keyword>
<dbReference type="EC" id="2.3.1.286" evidence="1"/>
<keyword evidence="2" id="KW-0808">Transferase</keyword>
<dbReference type="AlphaFoldDB" id="A0A426D436"/>
<dbReference type="PANTHER" id="PTHR11085:SF4">
    <property type="entry name" value="NAD-DEPENDENT PROTEIN DEACYLASE"/>
    <property type="match status" value="1"/>
</dbReference>
<organism evidence="6 7">
    <name type="scientific">Lactiplantibacillus garii</name>
    <dbReference type="NCBI Taxonomy" id="2306423"/>
    <lineage>
        <taxon>Bacteria</taxon>
        <taxon>Bacillati</taxon>
        <taxon>Bacillota</taxon>
        <taxon>Bacilli</taxon>
        <taxon>Lactobacillales</taxon>
        <taxon>Lactobacillaceae</taxon>
        <taxon>Lactiplantibacillus</taxon>
    </lineage>
</organism>
<feature type="domain" description="Deacetylase sirtuin-type" evidence="5">
    <location>
        <begin position="1"/>
        <end position="233"/>
    </location>
</feature>
<dbReference type="InterPro" id="IPR050134">
    <property type="entry name" value="NAD-dep_sirtuin_deacylases"/>
</dbReference>
<dbReference type="SUPFAM" id="SSF52467">
    <property type="entry name" value="DHS-like NAD/FAD-binding domain"/>
    <property type="match status" value="1"/>
</dbReference>
<dbReference type="NCBIfam" id="NF001752">
    <property type="entry name" value="PRK00481.1-1"/>
    <property type="match status" value="1"/>
</dbReference>
<reference evidence="6 7" key="1">
    <citation type="submission" date="2018-08" db="EMBL/GenBank/DDBJ databases">
        <title>Genome Lactobacillus garii FI11369.</title>
        <authorList>
            <person name="Diaz M."/>
            <person name="Narbad A."/>
        </authorList>
    </citation>
    <scope>NUCLEOTIDE SEQUENCE [LARGE SCALE GENOMIC DNA]</scope>
    <source>
        <strain evidence="6 7">FI11369</strain>
    </source>
</reference>
<evidence type="ECO:0000259" key="5">
    <source>
        <dbReference type="PROSITE" id="PS50305"/>
    </source>
</evidence>
<evidence type="ECO:0000256" key="3">
    <source>
        <dbReference type="ARBA" id="ARBA00023027"/>
    </source>
</evidence>
<dbReference type="RefSeq" id="WP_125073332.1">
    <property type="nucleotide sequence ID" value="NZ_QWZQ01000065.1"/>
</dbReference>